<dbReference type="AlphaFoldDB" id="Q5P2E1"/>
<keyword evidence="4 7" id="KW-0731">Sigma factor</keyword>
<evidence type="ECO:0000259" key="10">
    <source>
        <dbReference type="PROSITE" id="PS00716"/>
    </source>
</evidence>
<evidence type="ECO:0000313" key="11">
    <source>
        <dbReference type="EMBL" id="CAI08523.1"/>
    </source>
</evidence>
<dbReference type="HOGENOM" id="CLU_014793_3_5_4"/>
<dbReference type="Pfam" id="PF04542">
    <property type="entry name" value="Sigma70_r2"/>
    <property type="match status" value="1"/>
</dbReference>
<dbReference type="FunFam" id="1.20.120.1810:FF:000001">
    <property type="entry name" value="RNA polymerase sigma factor RpoH"/>
    <property type="match status" value="1"/>
</dbReference>
<comment type="function">
    <text evidence="7">Sigma factors are initiation factors that promote the attachment of RNA polymerase to specific initiation sites and are then released. This sigma factor is involved in regulation of expression of heat shock genes.</text>
</comment>
<dbReference type="KEGG" id="eba:ebA4241"/>
<dbReference type="InterPro" id="IPR009042">
    <property type="entry name" value="RNA_pol_sigma70_r1_2"/>
</dbReference>
<dbReference type="EMBL" id="CR555306">
    <property type="protein sequence ID" value="CAI08523.1"/>
    <property type="molecule type" value="Genomic_DNA"/>
</dbReference>
<dbReference type="Gene3D" id="1.20.140.160">
    <property type="match status" value="1"/>
</dbReference>
<dbReference type="GO" id="GO:0006352">
    <property type="term" value="P:DNA-templated transcription initiation"/>
    <property type="evidence" value="ECO:0007669"/>
    <property type="project" value="UniProtKB-UniRule"/>
</dbReference>
<dbReference type="GO" id="GO:0005737">
    <property type="term" value="C:cytoplasm"/>
    <property type="evidence" value="ECO:0007669"/>
    <property type="project" value="UniProtKB-SubCell"/>
</dbReference>
<evidence type="ECO:0000256" key="7">
    <source>
        <dbReference type="HAMAP-Rule" id="MF_00961"/>
    </source>
</evidence>
<dbReference type="HAMAP" id="MF_00961">
    <property type="entry name" value="Sigma70_RpoH"/>
    <property type="match status" value="1"/>
</dbReference>
<comment type="subcellular location">
    <subcellularLocation>
        <location evidence="7">Cytoplasm</location>
    </subcellularLocation>
</comment>
<evidence type="ECO:0000256" key="3">
    <source>
        <dbReference type="ARBA" id="ARBA00023016"/>
    </source>
</evidence>
<dbReference type="InterPro" id="IPR012759">
    <property type="entry name" value="RNA_pol_sigma_RpoH_proteobac"/>
</dbReference>
<gene>
    <name evidence="7 11" type="primary">rpoH</name>
    <name evidence="11" type="ORF">ebA4241</name>
</gene>
<dbReference type="STRING" id="76114.ebA4241"/>
<dbReference type="InterPro" id="IPR007630">
    <property type="entry name" value="RNA_pol_sigma70_r4"/>
</dbReference>
<evidence type="ECO:0000256" key="1">
    <source>
        <dbReference type="ARBA" id="ARBA00022490"/>
    </source>
</evidence>
<dbReference type="NCBIfam" id="NF005143">
    <property type="entry name" value="PRK06596.1"/>
    <property type="match status" value="1"/>
</dbReference>
<comment type="similarity">
    <text evidence="7">Belongs to the sigma-70 factor family. RpoH subfamily.</text>
</comment>
<evidence type="ECO:0000259" key="9">
    <source>
        <dbReference type="PROSITE" id="PS00715"/>
    </source>
</evidence>
<dbReference type="GO" id="GO:0009408">
    <property type="term" value="P:response to heat"/>
    <property type="evidence" value="ECO:0007669"/>
    <property type="project" value="UniProtKB-UniRule"/>
</dbReference>
<keyword evidence="12" id="KW-1185">Reference proteome</keyword>
<dbReference type="PROSITE" id="PS00715">
    <property type="entry name" value="SIGMA70_1"/>
    <property type="match status" value="1"/>
</dbReference>
<dbReference type="InterPro" id="IPR050813">
    <property type="entry name" value="Sigma-70_Factor"/>
</dbReference>
<dbReference type="InterPro" id="IPR000943">
    <property type="entry name" value="RNA_pol_sigma70"/>
</dbReference>
<keyword evidence="6 7" id="KW-0804">Transcription</keyword>
<keyword evidence="3 7" id="KW-0346">Stress response</keyword>
<feature type="DNA-binding region" description="H-T-H motif" evidence="7">
    <location>
        <begin position="251"/>
        <end position="270"/>
    </location>
</feature>
<dbReference type="OrthoDB" id="9809557at2"/>
<reference evidence="11 12" key="1">
    <citation type="journal article" date="2005" name="Arch. Microbiol.">
        <title>The genome sequence of an anaerobic aromatic-degrading denitrifying bacterium, strain EbN1.</title>
        <authorList>
            <person name="Rabus R."/>
            <person name="Kube M."/>
            <person name="Heider J."/>
            <person name="Beck A."/>
            <person name="Heitmann K."/>
            <person name="Widdel F."/>
            <person name="Reinhardt R."/>
        </authorList>
    </citation>
    <scope>NUCLEOTIDE SEQUENCE [LARGE SCALE GENOMIC DNA]</scope>
    <source>
        <strain evidence="11 12">EbN1</strain>
    </source>
</reference>
<accession>Q5P2E1</accession>
<dbReference type="GO" id="GO:0016987">
    <property type="term" value="F:sigma factor activity"/>
    <property type="evidence" value="ECO:0007669"/>
    <property type="project" value="UniProtKB-UniRule"/>
</dbReference>
<dbReference type="Gene3D" id="1.20.120.1810">
    <property type="match status" value="1"/>
</dbReference>
<dbReference type="eggNOG" id="COG0568">
    <property type="taxonomic scope" value="Bacteria"/>
</dbReference>
<evidence type="ECO:0000256" key="2">
    <source>
        <dbReference type="ARBA" id="ARBA00023015"/>
    </source>
</evidence>
<feature type="domain" description="RNA polymerase sigma-70" evidence="9">
    <location>
        <begin position="77"/>
        <end position="90"/>
    </location>
</feature>
<dbReference type="InterPro" id="IPR014284">
    <property type="entry name" value="RNA_pol_sigma-70_dom"/>
</dbReference>
<dbReference type="SUPFAM" id="SSF88659">
    <property type="entry name" value="Sigma3 and sigma4 domains of RNA polymerase sigma factors"/>
    <property type="match status" value="1"/>
</dbReference>
<dbReference type="InterPro" id="IPR013324">
    <property type="entry name" value="RNA_pol_sigma_r3/r4-like"/>
</dbReference>
<dbReference type="Pfam" id="PF04545">
    <property type="entry name" value="Sigma70_r4"/>
    <property type="match status" value="1"/>
</dbReference>
<dbReference type="InterPro" id="IPR007627">
    <property type="entry name" value="RNA_pol_sigma70_r2"/>
</dbReference>
<dbReference type="SUPFAM" id="SSF88946">
    <property type="entry name" value="Sigma2 domain of RNA polymerase sigma factors"/>
    <property type="match status" value="1"/>
</dbReference>
<feature type="region of interest" description="Sigma-70 factor domain-4" evidence="7">
    <location>
        <begin position="226"/>
        <end position="278"/>
    </location>
</feature>
<dbReference type="Proteomes" id="UP000006552">
    <property type="component" value="Chromosome"/>
</dbReference>
<protein>
    <recommendedName>
        <fullName evidence="7 8">RNA polymerase sigma factor RpoH</fullName>
    </recommendedName>
    <alternativeName>
        <fullName evidence="7">RNA polymerase sigma-32 factor</fullName>
    </alternativeName>
</protein>
<proteinExistence type="inferred from homology"/>
<keyword evidence="2 7" id="KW-0805">Transcription regulation</keyword>
<dbReference type="PANTHER" id="PTHR30376:SF3">
    <property type="entry name" value="RNA POLYMERASE SIGMA FACTOR RPOH"/>
    <property type="match status" value="1"/>
</dbReference>
<keyword evidence="5 7" id="KW-0238">DNA-binding</keyword>
<evidence type="ECO:0000256" key="5">
    <source>
        <dbReference type="ARBA" id="ARBA00023125"/>
    </source>
</evidence>
<feature type="short sequence motif" description="Interaction with polymerase core subunit RpoC" evidence="7">
    <location>
        <begin position="77"/>
        <end position="80"/>
    </location>
</feature>
<dbReference type="PROSITE" id="PS00716">
    <property type="entry name" value="SIGMA70_2"/>
    <property type="match status" value="1"/>
</dbReference>
<dbReference type="GO" id="GO:0003677">
    <property type="term" value="F:DNA binding"/>
    <property type="evidence" value="ECO:0007669"/>
    <property type="project" value="UniProtKB-UniRule"/>
</dbReference>
<keyword evidence="1 7" id="KW-0963">Cytoplasm</keyword>
<dbReference type="NCBIfam" id="TIGR02392">
    <property type="entry name" value="rpoH_proteo"/>
    <property type="match status" value="1"/>
</dbReference>
<comment type="subunit">
    <text evidence="7">Interacts with the RNA polymerase core enzyme.</text>
</comment>
<dbReference type="RefSeq" id="WP_011238210.1">
    <property type="nucleotide sequence ID" value="NC_006513.1"/>
</dbReference>
<name>Q5P2E1_AROAE</name>
<feature type="domain" description="RNA polymerase sigma-70" evidence="10">
    <location>
        <begin position="250"/>
        <end position="276"/>
    </location>
</feature>
<organism evidence="11 12">
    <name type="scientific">Aromatoleum aromaticum (strain DSM 19018 / LMG 30748 / EbN1)</name>
    <name type="common">Azoarcus sp. (strain EbN1)</name>
    <dbReference type="NCBI Taxonomy" id="76114"/>
    <lineage>
        <taxon>Bacteria</taxon>
        <taxon>Pseudomonadati</taxon>
        <taxon>Pseudomonadota</taxon>
        <taxon>Betaproteobacteria</taxon>
        <taxon>Rhodocyclales</taxon>
        <taxon>Rhodocyclaceae</taxon>
        <taxon>Aromatoleum</taxon>
    </lineage>
</organism>
<dbReference type="NCBIfam" id="TIGR02937">
    <property type="entry name" value="sigma70-ECF"/>
    <property type="match status" value="1"/>
</dbReference>
<evidence type="ECO:0000256" key="4">
    <source>
        <dbReference type="ARBA" id="ARBA00023082"/>
    </source>
</evidence>
<dbReference type="CDD" id="cd06171">
    <property type="entry name" value="Sigma70_r4"/>
    <property type="match status" value="1"/>
</dbReference>
<evidence type="ECO:0000256" key="8">
    <source>
        <dbReference type="NCBIfam" id="TIGR02392"/>
    </source>
</evidence>
<dbReference type="Pfam" id="PF00140">
    <property type="entry name" value="Sigma70_r1_2"/>
    <property type="match status" value="1"/>
</dbReference>
<evidence type="ECO:0000313" key="12">
    <source>
        <dbReference type="Proteomes" id="UP000006552"/>
    </source>
</evidence>
<evidence type="ECO:0000256" key="6">
    <source>
        <dbReference type="ARBA" id="ARBA00023163"/>
    </source>
</evidence>
<dbReference type="PANTHER" id="PTHR30376">
    <property type="entry name" value="SIGMA FACTOR RPOH HEAT SHOCK RELATED"/>
    <property type="match status" value="1"/>
</dbReference>
<feature type="region of interest" description="Sigma-70 factor domain-2" evidence="7">
    <location>
        <begin position="53"/>
        <end position="122"/>
    </location>
</feature>
<dbReference type="PRINTS" id="PR00046">
    <property type="entry name" value="SIGMA70FCT"/>
</dbReference>
<dbReference type="FunFam" id="1.10.10.10:FF:000285">
    <property type="entry name" value="RNA polymerase sigma factor RpoH"/>
    <property type="match status" value="1"/>
</dbReference>
<dbReference type="InterPro" id="IPR013325">
    <property type="entry name" value="RNA_pol_sigma_r2"/>
</dbReference>
<sequence length="283" mass="31665">MSQALSFPVPFAVGSIDQYIQSVNRIPLLTEQEEVSLATRLRNEGDLEAARGLVMSHLRLVVAISRGYLGYGLPHADLIQEGNIGLMKAVKRFDPDRGVRLVSFAIHWIKAEIHEYILKNWRLVKIATTKAQRKLFFNLRSLKQDTGTLNRDEVVAVAKQLGVKPEEVVEMETRLTGRDIQLEGGPDDDEHHFAPIAYLPDPNAEPSEVLEQAQLARLQDEGLSDALASLDDRSRTIVKRRWLTEGDSATLHELAAEYGVSAERIRQIEAKAMQKMRGLLAPA</sequence>